<gene>
    <name evidence="10" type="ORF">NCI01_00365</name>
</gene>
<dbReference type="InterPro" id="IPR005479">
    <property type="entry name" value="CPAse_ATP-bd"/>
</dbReference>
<keyword evidence="2" id="KW-0436">Ligase</keyword>
<dbReference type="SMART" id="SM00878">
    <property type="entry name" value="Biotin_carb_C"/>
    <property type="match status" value="1"/>
</dbReference>
<dbReference type="Gene3D" id="2.40.50.100">
    <property type="match status" value="1"/>
</dbReference>
<evidence type="ECO:0000259" key="9">
    <source>
        <dbReference type="PROSITE" id="PS50979"/>
    </source>
</evidence>
<evidence type="ECO:0000256" key="2">
    <source>
        <dbReference type="ARBA" id="ARBA00022598"/>
    </source>
</evidence>
<feature type="domain" description="ATP-grasp" evidence="8">
    <location>
        <begin position="113"/>
        <end position="316"/>
    </location>
</feature>
<dbReference type="Gene3D" id="3.30.470.20">
    <property type="entry name" value="ATP-grasp fold, B domain"/>
    <property type="match status" value="1"/>
</dbReference>
<dbReference type="Pfam" id="PF02785">
    <property type="entry name" value="Biotin_carb_C"/>
    <property type="match status" value="1"/>
</dbReference>
<dbReference type="Pfam" id="PF00289">
    <property type="entry name" value="Biotin_carb_N"/>
    <property type="match status" value="1"/>
</dbReference>
<feature type="domain" description="Lipoyl-binding" evidence="7">
    <location>
        <begin position="568"/>
        <end position="643"/>
    </location>
</feature>
<evidence type="ECO:0000313" key="10">
    <source>
        <dbReference type="EMBL" id="MCP3420239.1"/>
    </source>
</evidence>
<reference evidence="10 11" key="1">
    <citation type="submission" date="2022-06" db="EMBL/GenBank/DDBJ databases">
        <authorList>
            <person name="So Y."/>
        </authorList>
    </citation>
    <scope>NUCLEOTIDE SEQUENCE [LARGE SCALE GENOMIC DNA]</scope>
    <source>
        <strain evidence="10 11">STR3</strain>
    </source>
</reference>
<comment type="caution">
    <text evidence="10">The sequence shown here is derived from an EMBL/GenBank/DDBJ whole genome shotgun (WGS) entry which is preliminary data.</text>
</comment>
<evidence type="ECO:0000256" key="3">
    <source>
        <dbReference type="ARBA" id="ARBA00022741"/>
    </source>
</evidence>
<dbReference type="InterPro" id="IPR011761">
    <property type="entry name" value="ATP-grasp"/>
</dbReference>
<sequence length="647" mass="68754">MNTLLIANRGEIALRVMRTARRLGWGCVAIHTDLDAAAPHVRAADRAVRVASYLDIDAVVGAAREAGAGFVHPGYGFLSERAPFARALADAGITLVGPSADVMDAMGRKDAAREVALAAGVPVVPSYALTGPDATDPASFAYPVLVKAAAGGGGKGMRVVRSAGDYDEAFASAQREARSSFGDDTILVEKYVESGRHIEVQVMGDTHGTVLHFFERDCSTQRRHQKVLEEAPAPTISDEQRAAITSSAVALAQQCGYTGAGTVEFLLDNDTGEFYFLEMNTRLQVEHPVTEEVVRVRSDDGSERVDLVELQLRVATGEPLPMAQDAITLEGHAIEARVYAEDSFHGFLPQAGRTSIVRWGSGDGVRVDHALEPEQEVSTSYDPMLGKVIAWAPTRAEAVDALADALGETAILGITTNTGFLRALASSAEFRDATIDTAWLDRHDVPAPDPTLARVFAAWTEVLLDTMPEPGVTPRPWRADGWRMGADPAPDTVVLGDDLVVVDRHRGQVTHGGTTHDVRLVSAADHTVHLLVDGVAEHAVLNVQRDLVDVVHRGQRWAWERPDPFGDHAVAAGDGTLLAPMPGTVLAVNVAEGHDVAEGETLGVMEAMKMELALKAPFAGTVTTVGAITGDLVKLGAVLFVVEASGA</sequence>
<dbReference type="InterPro" id="IPR050856">
    <property type="entry name" value="Biotin_carboxylase_complex"/>
</dbReference>
<dbReference type="SUPFAM" id="SSF51230">
    <property type="entry name" value="Single hybrid motif"/>
    <property type="match status" value="1"/>
</dbReference>
<dbReference type="InterPro" id="IPR005482">
    <property type="entry name" value="Biotin_COase_C"/>
</dbReference>
<proteinExistence type="predicted"/>
<dbReference type="EMBL" id="JANARS010000001">
    <property type="protein sequence ID" value="MCP3420239.1"/>
    <property type="molecule type" value="Genomic_DNA"/>
</dbReference>
<dbReference type="PROSITE" id="PS50979">
    <property type="entry name" value="BC"/>
    <property type="match status" value="1"/>
</dbReference>
<evidence type="ECO:0000313" key="11">
    <source>
        <dbReference type="Proteomes" id="UP001204524"/>
    </source>
</evidence>
<dbReference type="RefSeq" id="WP_254179487.1">
    <property type="nucleotide sequence ID" value="NZ_JANARS010000001.1"/>
</dbReference>
<evidence type="ECO:0000259" key="8">
    <source>
        <dbReference type="PROSITE" id="PS50975"/>
    </source>
</evidence>
<dbReference type="PROSITE" id="PS00188">
    <property type="entry name" value="BIOTIN"/>
    <property type="match status" value="1"/>
</dbReference>
<dbReference type="PROSITE" id="PS00866">
    <property type="entry name" value="CPSASE_1"/>
    <property type="match status" value="1"/>
</dbReference>
<dbReference type="CDD" id="cd06850">
    <property type="entry name" value="biotinyl_domain"/>
    <property type="match status" value="1"/>
</dbReference>
<feature type="domain" description="Biotin carboxylation" evidence="9">
    <location>
        <begin position="1"/>
        <end position="445"/>
    </location>
</feature>
<name>A0ABT1KSA9_9ACTN</name>
<dbReference type="InterPro" id="IPR011764">
    <property type="entry name" value="Biotin_carboxylation_dom"/>
</dbReference>
<keyword evidence="11" id="KW-1185">Reference proteome</keyword>
<dbReference type="InterPro" id="IPR016185">
    <property type="entry name" value="PreATP-grasp_dom_sf"/>
</dbReference>
<dbReference type="Pfam" id="PF02786">
    <property type="entry name" value="CPSase_L_D2"/>
    <property type="match status" value="1"/>
</dbReference>
<evidence type="ECO:0000256" key="5">
    <source>
        <dbReference type="ARBA" id="ARBA00023267"/>
    </source>
</evidence>
<dbReference type="InterPro" id="IPR011054">
    <property type="entry name" value="Rudment_hybrid_motif"/>
</dbReference>
<keyword evidence="4 6" id="KW-0067">ATP-binding</keyword>
<dbReference type="SUPFAM" id="SSF51246">
    <property type="entry name" value="Rudiment single hybrid motif"/>
    <property type="match status" value="1"/>
</dbReference>
<dbReference type="PROSITE" id="PS50975">
    <property type="entry name" value="ATP_GRASP"/>
    <property type="match status" value="1"/>
</dbReference>
<dbReference type="Proteomes" id="UP001204524">
    <property type="component" value="Unassembled WGS sequence"/>
</dbReference>
<accession>A0ABT1KSA9</accession>
<evidence type="ECO:0000256" key="6">
    <source>
        <dbReference type="PROSITE-ProRule" id="PRU00409"/>
    </source>
</evidence>
<dbReference type="InterPro" id="IPR005481">
    <property type="entry name" value="BC-like_N"/>
</dbReference>
<dbReference type="PANTHER" id="PTHR18866">
    <property type="entry name" value="CARBOXYLASE:PYRUVATE/ACETYL-COA/PROPIONYL-COA CARBOXYLASE"/>
    <property type="match status" value="1"/>
</dbReference>
<evidence type="ECO:0000256" key="4">
    <source>
        <dbReference type="ARBA" id="ARBA00022840"/>
    </source>
</evidence>
<evidence type="ECO:0000259" key="7">
    <source>
        <dbReference type="PROSITE" id="PS50968"/>
    </source>
</evidence>
<dbReference type="InterPro" id="IPR000089">
    <property type="entry name" value="Biotin_lipoyl"/>
</dbReference>
<dbReference type="SUPFAM" id="SSF52440">
    <property type="entry name" value="PreATP-grasp domain"/>
    <property type="match status" value="1"/>
</dbReference>
<dbReference type="PROSITE" id="PS00867">
    <property type="entry name" value="CPSASE_2"/>
    <property type="match status" value="1"/>
</dbReference>
<organism evidence="10 11">
    <name type="scientific">Nocardioides pinisoli</name>
    <dbReference type="NCBI Taxonomy" id="2950279"/>
    <lineage>
        <taxon>Bacteria</taxon>
        <taxon>Bacillati</taxon>
        <taxon>Actinomycetota</taxon>
        <taxon>Actinomycetes</taxon>
        <taxon>Propionibacteriales</taxon>
        <taxon>Nocardioidaceae</taxon>
        <taxon>Nocardioides</taxon>
    </lineage>
</organism>
<dbReference type="InterPro" id="IPR011053">
    <property type="entry name" value="Single_hybrid_motif"/>
</dbReference>
<dbReference type="SUPFAM" id="SSF56059">
    <property type="entry name" value="Glutathione synthetase ATP-binding domain-like"/>
    <property type="match status" value="1"/>
</dbReference>
<evidence type="ECO:0000256" key="1">
    <source>
        <dbReference type="ARBA" id="ARBA00001953"/>
    </source>
</evidence>
<protein>
    <submittedName>
        <fullName evidence="10">ATP-grasp domain-containing protein</fullName>
    </submittedName>
</protein>
<dbReference type="Pfam" id="PF00364">
    <property type="entry name" value="Biotin_lipoyl"/>
    <property type="match status" value="1"/>
</dbReference>
<keyword evidence="5" id="KW-0092">Biotin</keyword>
<keyword evidence="3 6" id="KW-0547">Nucleotide-binding</keyword>
<dbReference type="InterPro" id="IPR001882">
    <property type="entry name" value="Biotin_BS"/>
</dbReference>
<comment type="cofactor">
    <cofactor evidence="1">
        <name>biotin</name>
        <dbReference type="ChEBI" id="CHEBI:57586"/>
    </cofactor>
</comment>
<dbReference type="PANTHER" id="PTHR18866:SF126">
    <property type="entry name" value="BIOTIN CARBOXYLASE"/>
    <property type="match status" value="1"/>
</dbReference>
<dbReference type="PROSITE" id="PS50968">
    <property type="entry name" value="BIOTINYL_LIPOYL"/>
    <property type="match status" value="1"/>
</dbReference>